<keyword evidence="5" id="KW-0805">Transcription regulation</keyword>
<dbReference type="Pfam" id="PF05699">
    <property type="entry name" value="Dimer_Tnp_hAT"/>
    <property type="match status" value="1"/>
</dbReference>
<dbReference type="EMBL" id="JELW01000270">
    <property type="protein sequence ID" value="EXU94522.1"/>
    <property type="molecule type" value="Genomic_DNA"/>
</dbReference>
<sequence length="880" mass="99910">MTRSPTFWHPPPRSMHANTRSTRPNRVLLSTLLEPLPTMVSMGASELAPASTPYSELDTATEFTGFDIHREGTVDTTSSAAHSGYEGIDWNRLPGYVASRHRRRQRTGWVWEHGYDVERNDSGRRFWLCKHCHRTRAAITHMYDAASTSQANGHMEDVHRVNRSGQMSPCRKKQRTLFDMVDLDAHHGKDQAVMNALIASFDPLHFRQLLIRWVACDNVPFNKLESPYFRELMEYTNSAVIESGSLPTHNTMRDWIVGAFNRHKGVVTELLGRSLSRINISFVVWTSRKFTSLLGLTVHFLDDEGKLRTFLLGLPRIEGQHSGDNLAGRVSEIIHEYNLDGRVGYFVTDNAESNDTCLDELACELGFNKQHRRLRCCGHVINLVARSILFGTDADAFEEDCRADKELQDEMKLWRAKGPIGKLHNIVHWVQRSGQRIEKLHKLQSIENTALGIEDKTTYDVITDNATRWNSSEAMMERGYQLRNPLDSLIQAEVTEWGQYVAARTANGTRPMPKRSRKKPAIVDDKMTSEDWAVIAEYLAILKPLKIATKRLEGRPEEGKYGAIWEVLLTMEWLLKHLEESKMQHEHDEEPYLRVGCNLGWMKLDKYYALTDDSPVYLAALVLHPAFRWPAIESQWADHPEWLERGKAAVRELWEEYRGLPIEQDAASEPPMAARKTTDLDEFMASVRKLSTQRAPATPSTRDEYAEWLSTPDPGDCLVDNPIQYWLLRRRQYPNLSRMAIDLFSIPAMSSEPERIFSLTGQMITPSRRRLQADISAEESSGSHYTKRKHNFAFDDLSESRLESSHETATQSSPAPPAGTIKFKPSHQSSSGPGVKGVLLGTWRHSSVPDDQKKHAVIGLSTSAAVYGLAFSLGPNMATH</sequence>
<dbReference type="GO" id="GO:0046983">
    <property type="term" value="F:protein dimerization activity"/>
    <property type="evidence" value="ECO:0007669"/>
    <property type="project" value="InterPro"/>
</dbReference>
<gene>
    <name evidence="12" type="ORF">X797_012408</name>
</gene>
<dbReference type="InterPro" id="IPR003656">
    <property type="entry name" value="Znf_BED"/>
</dbReference>
<name>A0A014N4A7_9HYPO</name>
<evidence type="ECO:0000313" key="12">
    <source>
        <dbReference type="EMBL" id="EXU94522.1"/>
    </source>
</evidence>
<dbReference type="Proteomes" id="UP000030151">
    <property type="component" value="Unassembled WGS sequence"/>
</dbReference>
<feature type="region of interest" description="Disordered" evidence="10">
    <location>
        <begin position="1"/>
        <end position="24"/>
    </location>
</feature>
<keyword evidence="6" id="KW-0238">DNA-binding</keyword>
<keyword evidence="8" id="KW-0539">Nucleus</keyword>
<evidence type="ECO:0000256" key="10">
    <source>
        <dbReference type="SAM" id="MobiDB-lite"/>
    </source>
</evidence>
<evidence type="ECO:0000256" key="6">
    <source>
        <dbReference type="ARBA" id="ARBA00023125"/>
    </source>
</evidence>
<dbReference type="InterPro" id="IPR008906">
    <property type="entry name" value="HATC_C_dom"/>
</dbReference>
<evidence type="ECO:0000256" key="7">
    <source>
        <dbReference type="ARBA" id="ARBA00023163"/>
    </source>
</evidence>
<evidence type="ECO:0000259" key="11">
    <source>
        <dbReference type="PROSITE" id="PS50808"/>
    </source>
</evidence>
<evidence type="ECO:0000256" key="3">
    <source>
        <dbReference type="ARBA" id="ARBA00022771"/>
    </source>
</evidence>
<dbReference type="eggNOG" id="KOG1121">
    <property type="taxonomic scope" value="Eukaryota"/>
</dbReference>
<feature type="region of interest" description="Disordered" evidence="10">
    <location>
        <begin position="799"/>
        <end position="838"/>
    </location>
</feature>
<accession>A0A014N4A7</accession>
<dbReference type="PROSITE" id="PS50808">
    <property type="entry name" value="ZF_BED"/>
    <property type="match status" value="1"/>
</dbReference>
<dbReference type="AlphaFoldDB" id="A0A014N4A7"/>
<dbReference type="InterPro" id="IPR052035">
    <property type="entry name" value="ZnF_BED_domain_contain"/>
</dbReference>
<evidence type="ECO:0000256" key="5">
    <source>
        <dbReference type="ARBA" id="ARBA00023015"/>
    </source>
</evidence>
<dbReference type="GO" id="GO:0003677">
    <property type="term" value="F:DNA binding"/>
    <property type="evidence" value="ECO:0007669"/>
    <property type="project" value="UniProtKB-KW"/>
</dbReference>
<evidence type="ECO:0000256" key="4">
    <source>
        <dbReference type="ARBA" id="ARBA00022833"/>
    </source>
</evidence>
<feature type="domain" description="BED-type" evidence="11">
    <location>
        <begin position="105"/>
        <end position="166"/>
    </location>
</feature>
<dbReference type="PANTHER" id="PTHR46481:SF10">
    <property type="entry name" value="ZINC FINGER BED DOMAIN-CONTAINING PROTEIN 39"/>
    <property type="match status" value="1"/>
</dbReference>
<dbReference type="GO" id="GO:0008270">
    <property type="term" value="F:zinc ion binding"/>
    <property type="evidence" value="ECO:0007669"/>
    <property type="project" value="UniProtKB-KW"/>
</dbReference>
<keyword evidence="2" id="KW-0479">Metal-binding</keyword>
<organism evidence="12 13">
    <name type="scientific">Metarhizium robertsii</name>
    <dbReference type="NCBI Taxonomy" id="568076"/>
    <lineage>
        <taxon>Eukaryota</taxon>
        <taxon>Fungi</taxon>
        <taxon>Dikarya</taxon>
        <taxon>Ascomycota</taxon>
        <taxon>Pezizomycotina</taxon>
        <taxon>Sordariomycetes</taxon>
        <taxon>Hypocreomycetidae</taxon>
        <taxon>Hypocreales</taxon>
        <taxon>Clavicipitaceae</taxon>
        <taxon>Metarhizium</taxon>
    </lineage>
</organism>
<evidence type="ECO:0000256" key="9">
    <source>
        <dbReference type="PROSITE-ProRule" id="PRU00027"/>
    </source>
</evidence>
<evidence type="ECO:0000256" key="2">
    <source>
        <dbReference type="ARBA" id="ARBA00022723"/>
    </source>
</evidence>
<dbReference type="GO" id="GO:0005634">
    <property type="term" value="C:nucleus"/>
    <property type="evidence" value="ECO:0007669"/>
    <property type="project" value="UniProtKB-SubCell"/>
</dbReference>
<dbReference type="PANTHER" id="PTHR46481">
    <property type="entry name" value="ZINC FINGER BED DOMAIN-CONTAINING PROTEIN 4"/>
    <property type="match status" value="1"/>
</dbReference>
<dbReference type="SUPFAM" id="SSF53098">
    <property type="entry name" value="Ribonuclease H-like"/>
    <property type="match status" value="1"/>
</dbReference>
<keyword evidence="7" id="KW-0804">Transcription</keyword>
<protein>
    <submittedName>
        <fullName evidence="12">HAT family dimerization domain protein</fullName>
    </submittedName>
</protein>
<dbReference type="HOGENOM" id="CLU_009123_10_0_1"/>
<reference evidence="12 13" key="1">
    <citation type="submission" date="2014-02" db="EMBL/GenBank/DDBJ databases">
        <title>The genome sequence of the entomopathogenic fungus Metarhizium robertsii ARSEF 2575.</title>
        <authorList>
            <person name="Giuliano Garisto Donzelli B."/>
            <person name="Roe B.A."/>
            <person name="Macmil S.L."/>
            <person name="Krasnoff S.B."/>
            <person name="Gibson D.M."/>
        </authorList>
    </citation>
    <scope>NUCLEOTIDE SEQUENCE [LARGE SCALE GENOMIC DNA]</scope>
    <source>
        <strain evidence="12 13">ARSEF 2575</strain>
    </source>
</reference>
<dbReference type="OrthoDB" id="4961446at2759"/>
<dbReference type="InterPro" id="IPR012337">
    <property type="entry name" value="RNaseH-like_sf"/>
</dbReference>
<keyword evidence="3 9" id="KW-0863">Zinc-finger</keyword>
<proteinExistence type="predicted"/>
<comment type="caution">
    <text evidence="12">The sequence shown here is derived from an EMBL/GenBank/DDBJ whole genome shotgun (WGS) entry which is preliminary data.</text>
</comment>
<evidence type="ECO:0000256" key="8">
    <source>
        <dbReference type="ARBA" id="ARBA00023242"/>
    </source>
</evidence>
<keyword evidence="4" id="KW-0862">Zinc</keyword>
<comment type="subcellular location">
    <subcellularLocation>
        <location evidence="1">Nucleus</location>
    </subcellularLocation>
</comment>
<evidence type="ECO:0000313" key="13">
    <source>
        <dbReference type="Proteomes" id="UP000030151"/>
    </source>
</evidence>
<evidence type="ECO:0000256" key="1">
    <source>
        <dbReference type="ARBA" id="ARBA00004123"/>
    </source>
</evidence>